<gene>
    <name evidence="1" type="ORF">SERLA73DRAFT_44943</name>
</gene>
<keyword evidence="2" id="KW-1185">Reference proteome</keyword>
<organism evidence="2">
    <name type="scientific">Serpula lacrymans var. lacrymans (strain S7.3)</name>
    <name type="common">Dry rot fungus</name>
    <dbReference type="NCBI Taxonomy" id="936435"/>
    <lineage>
        <taxon>Eukaryota</taxon>
        <taxon>Fungi</taxon>
        <taxon>Dikarya</taxon>
        <taxon>Basidiomycota</taxon>
        <taxon>Agaricomycotina</taxon>
        <taxon>Agaricomycetes</taxon>
        <taxon>Agaricomycetidae</taxon>
        <taxon>Boletales</taxon>
        <taxon>Coniophorineae</taxon>
        <taxon>Serpulaceae</taxon>
        <taxon>Serpula</taxon>
    </lineage>
</organism>
<accession>F8PHP6</accession>
<reference evidence="2" key="1">
    <citation type="journal article" date="2011" name="Science">
        <title>The plant cell wall-decomposing machinery underlies the functional diversity of forest fungi.</title>
        <authorList>
            <person name="Eastwood D.C."/>
            <person name="Floudas D."/>
            <person name="Binder M."/>
            <person name="Majcherczyk A."/>
            <person name="Schneider P."/>
            <person name="Aerts A."/>
            <person name="Asiegbu F.O."/>
            <person name="Baker S.E."/>
            <person name="Barry K."/>
            <person name="Bendiksby M."/>
            <person name="Blumentritt M."/>
            <person name="Coutinho P.M."/>
            <person name="Cullen D."/>
            <person name="de Vries R.P."/>
            <person name="Gathman A."/>
            <person name="Goodell B."/>
            <person name="Henrissat B."/>
            <person name="Ihrmark K."/>
            <person name="Kauserud H."/>
            <person name="Kohler A."/>
            <person name="LaButti K."/>
            <person name="Lapidus A."/>
            <person name="Lavin J.L."/>
            <person name="Lee Y.-H."/>
            <person name="Lindquist E."/>
            <person name="Lilly W."/>
            <person name="Lucas S."/>
            <person name="Morin E."/>
            <person name="Murat C."/>
            <person name="Oguiza J.A."/>
            <person name="Park J."/>
            <person name="Pisabarro A.G."/>
            <person name="Riley R."/>
            <person name="Rosling A."/>
            <person name="Salamov A."/>
            <person name="Schmidt O."/>
            <person name="Schmutz J."/>
            <person name="Skrede I."/>
            <person name="Stenlid J."/>
            <person name="Wiebenga A."/>
            <person name="Xie X."/>
            <person name="Kuees U."/>
            <person name="Hibbett D.S."/>
            <person name="Hoffmeister D."/>
            <person name="Hoegberg N."/>
            <person name="Martin F."/>
            <person name="Grigoriev I.V."/>
            <person name="Watkinson S.C."/>
        </authorList>
    </citation>
    <scope>NUCLEOTIDE SEQUENCE [LARGE SCALE GENOMIC DNA]</scope>
    <source>
        <strain evidence="2">strain S7.3</strain>
    </source>
</reference>
<dbReference type="EMBL" id="GL945474">
    <property type="protein sequence ID" value="EGO05043.1"/>
    <property type="molecule type" value="Genomic_DNA"/>
</dbReference>
<proteinExistence type="predicted"/>
<dbReference type="HOGENOM" id="CLU_007337_2_1_1"/>
<sequence>FYNCCPRSCICYTGLYALLDAYPTCNSPRCDSKGTPCKRFLYIILIPCLISFLRNPGLAKKMQYKSQEHKHEPGVIKDTIEGRLYRNLLDQPVIVDGKDLGHNLFSDHRDIVFN</sequence>
<evidence type="ECO:0000313" key="2">
    <source>
        <dbReference type="Proteomes" id="UP000008063"/>
    </source>
</evidence>
<protein>
    <submittedName>
        <fullName evidence="1">Uncharacterized protein</fullName>
    </submittedName>
</protein>
<feature type="non-terminal residue" evidence="1">
    <location>
        <position position="1"/>
    </location>
</feature>
<dbReference type="AlphaFoldDB" id="F8PHP6"/>
<evidence type="ECO:0000313" key="1">
    <source>
        <dbReference type="EMBL" id="EGO05043.1"/>
    </source>
</evidence>
<dbReference type="STRING" id="936435.F8PHP6"/>
<name>F8PHP6_SERL3</name>
<dbReference type="InParanoid" id="F8PHP6"/>
<dbReference type="Proteomes" id="UP000008063">
    <property type="component" value="Unassembled WGS sequence"/>
</dbReference>